<dbReference type="EC" id="3.1.2.-" evidence="1"/>
<reference evidence="1" key="1">
    <citation type="submission" date="2023-06" db="EMBL/GenBank/DDBJ databases">
        <title>Genomic of Parafulvivirga corallium.</title>
        <authorList>
            <person name="Wang G."/>
        </authorList>
    </citation>
    <scope>NUCLEOTIDE SEQUENCE</scope>
    <source>
        <strain evidence="1">BMA10</strain>
    </source>
</reference>
<evidence type="ECO:0000313" key="1">
    <source>
        <dbReference type="EMBL" id="MDN5199841.1"/>
    </source>
</evidence>
<keyword evidence="1" id="KW-0378">Hydrolase</keyword>
<dbReference type="GO" id="GO:0016787">
    <property type="term" value="F:hydrolase activity"/>
    <property type="evidence" value="ECO:0007669"/>
    <property type="project" value="UniProtKB-KW"/>
</dbReference>
<dbReference type="SUPFAM" id="SSF54637">
    <property type="entry name" value="Thioesterase/thiol ester dehydrase-isomerase"/>
    <property type="match status" value="1"/>
</dbReference>
<dbReference type="Pfam" id="PF13279">
    <property type="entry name" value="4HBT_2"/>
    <property type="match status" value="1"/>
</dbReference>
<dbReference type="PANTHER" id="PTHR31793:SF24">
    <property type="entry name" value="LONG-CHAIN ACYL-COA THIOESTERASE FADM"/>
    <property type="match status" value="1"/>
</dbReference>
<keyword evidence="2" id="KW-1185">Reference proteome</keyword>
<dbReference type="CDD" id="cd00586">
    <property type="entry name" value="4HBT"/>
    <property type="match status" value="1"/>
</dbReference>
<protein>
    <submittedName>
        <fullName evidence="1">Thioesterase family protein</fullName>
        <ecNumber evidence="1">3.1.2.-</ecNumber>
    </submittedName>
</protein>
<comment type="caution">
    <text evidence="1">The sequence shown here is derived from an EMBL/GenBank/DDBJ whole genome shotgun (WGS) entry which is preliminary data.</text>
</comment>
<name>A0ABT8KGJ7_9BACT</name>
<organism evidence="1 2">
    <name type="scientific">Splendidivirga corallicola</name>
    <dbReference type="NCBI Taxonomy" id="3051826"/>
    <lineage>
        <taxon>Bacteria</taxon>
        <taxon>Pseudomonadati</taxon>
        <taxon>Bacteroidota</taxon>
        <taxon>Cytophagia</taxon>
        <taxon>Cytophagales</taxon>
        <taxon>Splendidivirgaceae</taxon>
        <taxon>Splendidivirga</taxon>
    </lineage>
</organism>
<dbReference type="InterPro" id="IPR050563">
    <property type="entry name" value="4-hydroxybenzoyl-CoA_TE"/>
</dbReference>
<dbReference type="Proteomes" id="UP001172082">
    <property type="component" value="Unassembled WGS sequence"/>
</dbReference>
<evidence type="ECO:0000313" key="2">
    <source>
        <dbReference type="Proteomes" id="UP001172082"/>
    </source>
</evidence>
<accession>A0ABT8KGJ7</accession>
<dbReference type="RefSeq" id="WP_346749873.1">
    <property type="nucleotide sequence ID" value="NZ_JAUJEA010000001.1"/>
</dbReference>
<dbReference type="EMBL" id="JAUJEA010000001">
    <property type="protein sequence ID" value="MDN5199841.1"/>
    <property type="molecule type" value="Genomic_DNA"/>
</dbReference>
<proteinExistence type="predicted"/>
<dbReference type="InterPro" id="IPR029069">
    <property type="entry name" value="HotDog_dom_sf"/>
</dbReference>
<dbReference type="PANTHER" id="PTHR31793">
    <property type="entry name" value="4-HYDROXYBENZOYL-COA THIOESTERASE FAMILY MEMBER"/>
    <property type="match status" value="1"/>
</dbReference>
<dbReference type="Gene3D" id="3.10.129.10">
    <property type="entry name" value="Hotdog Thioesterase"/>
    <property type="match status" value="1"/>
</dbReference>
<sequence length="139" mass="16153">MTGKFKYNKEIEVRWVDLDALNHVNNANYLTYIEQARLYYLHEVCQWDPRKSGTVLANIKIDFKQSIMLRDSPVVFVRCNRIGNKSFDLEYLIIEKDDHEKIYATGSTTMVTLDLATGKTERVPDVYRERLSAFDGIPG</sequence>
<gene>
    <name evidence="1" type="ORF">QQ008_00665</name>
</gene>